<evidence type="ECO:0000313" key="3">
    <source>
        <dbReference type="EMBL" id="CUG93994.1"/>
    </source>
</evidence>
<dbReference type="SUPFAM" id="SSF53474">
    <property type="entry name" value="alpha/beta-Hydrolases"/>
    <property type="match status" value="1"/>
</dbReference>
<dbReference type="PANTHER" id="PTHR43194">
    <property type="entry name" value="HYDROLASE ALPHA/BETA FOLD FAMILY"/>
    <property type="match status" value="1"/>
</dbReference>
<dbReference type="EMBL" id="CYKH01002217">
    <property type="protein sequence ID" value="CUG93994.1"/>
    <property type="molecule type" value="Genomic_DNA"/>
</dbReference>
<protein>
    <recommendedName>
        <fullName evidence="2">AB hydrolase-1 domain-containing protein</fullName>
    </recommendedName>
</protein>
<organism evidence="3 4">
    <name type="scientific">Bodo saltans</name>
    <name type="common">Flagellated protozoan</name>
    <dbReference type="NCBI Taxonomy" id="75058"/>
    <lineage>
        <taxon>Eukaryota</taxon>
        <taxon>Discoba</taxon>
        <taxon>Euglenozoa</taxon>
        <taxon>Kinetoplastea</taxon>
        <taxon>Metakinetoplastina</taxon>
        <taxon>Eubodonida</taxon>
        <taxon>Bodonidae</taxon>
        <taxon>Bodo</taxon>
    </lineage>
</organism>
<feature type="region of interest" description="Disordered" evidence="1">
    <location>
        <begin position="121"/>
        <end position="140"/>
    </location>
</feature>
<dbReference type="OMA" id="ANIWMIR"/>
<name>A0A0S4JUT3_BODSA</name>
<proteinExistence type="predicted"/>
<feature type="domain" description="AB hydrolase-1" evidence="2">
    <location>
        <begin position="35"/>
        <end position="357"/>
    </location>
</feature>
<keyword evidence="4" id="KW-1185">Reference proteome</keyword>
<dbReference type="InterPro" id="IPR000073">
    <property type="entry name" value="AB_hydrolase_1"/>
</dbReference>
<dbReference type="PANTHER" id="PTHR43194:SF2">
    <property type="entry name" value="PEROXISOMAL MEMBRANE PROTEIN LPX1"/>
    <property type="match status" value="1"/>
</dbReference>
<dbReference type="Pfam" id="PF12697">
    <property type="entry name" value="Abhydrolase_6"/>
    <property type="match status" value="1"/>
</dbReference>
<evidence type="ECO:0000259" key="2">
    <source>
        <dbReference type="Pfam" id="PF12697"/>
    </source>
</evidence>
<feature type="compositionally biased region" description="Pro residues" evidence="1">
    <location>
        <begin position="128"/>
        <end position="138"/>
    </location>
</feature>
<dbReference type="Gene3D" id="3.40.50.1820">
    <property type="entry name" value="alpha/beta hydrolase"/>
    <property type="match status" value="1"/>
</dbReference>
<dbReference type="InterPro" id="IPR029058">
    <property type="entry name" value="AB_hydrolase_fold"/>
</dbReference>
<evidence type="ECO:0000313" key="4">
    <source>
        <dbReference type="Proteomes" id="UP000051952"/>
    </source>
</evidence>
<gene>
    <name evidence="3" type="ORF">BSAL_45965</name>
</gene>
<dbReference type="VEuPathDB" id="TriTrypDB:BSAL_45965"/>
<evidence type="ECO:0000256" key="1">
    <source>
        <dbReference type="SAM" id="MobiDB-lite"/>
    </source>
</evidence>
<accession>A0A0S4JUT3</accession>
<reference evidence="4" key="1">
    <citation type="submission" date="2015-09" db="EMBL/GenBank/DDBJ databases">
        <authorList>
            <consortium name="Pathogen Informatics"/>
        </authorList>
    </citation>
    <scope>NUCLEOTIDE SEQUENCE [LARGE SCALE GENOMIC DNA]</scope>
    <source>
        <strain evidence="4">Lake Konstanz</strain>
    </source>
</reference>
<dbReference type="OrthoDB" id="8119704at2759"/>
<dbReference type="Proteomes" id="UP000051952">
    <property type="component" value="Unassembled WGS sequence"/>
</dbReference>
<dbReference type="InterPro" id="IPR050228">
    <property type="entry name" value="Carboxylesterase_BioH"/>
</dbReference>
<dbReference type="AlphaFoldDB" id="A0A0S4JUT3"/>
<sequence length="369" mass="40701">MNRLSYKIFPPLAASATVTATGTSGVASAAPLVHVVVMHGLLGSHRNWQSVCKTLTAEALQQTPVVDSAVQSASKQYSNIGKSAVVQCAAFDWRNHGDSAHMEHSLDGLADDVEEFLGDYATSQQQPPRDPSAPPTAPPIDVVLMGHSMGGMGMLHFLWDRHRHHVEGRGTTSSSNNSAPLMLHKNPLFYNDKYRIVGAVAVDIAPAARPESFQAMITAVCFLRELPQERMNSYGEMEEWLLANGPKPYYTKANIWMIRYFLSNVDVPQRRWKAGIEEIIEGTGRILWPHDNTVAGSGGAVAPLIEDFPIQFVFGGASPYYNTRGVDAIPNYFKDYEVKVVPNASHFLFMEQRKGFCDHVSGFLARRVL</sequence>